<dbReference type="CDD" id="cd18116">
    <property type="entry name" value="ATP-synt_F1_alpha_N"/>
    <property type="match status" value="1"/>
</dbReference>
<dbReference type="EC" id="7.1.2.2" evidence="16"/>
<dbReference type="NCBIfam" id="NF009884">
    <property type="entry name" value="PRK13343.1"/>
    <property type="match status" value="1"/>
</dbReference>
<comment type="catalytic activity">
    <reaction evidence="16">
        <text>ATP + H2O + 4 H(+)(in) = ADP + phosphate + 5 H(+)(out)</text>
        <dbReference type="Rhea" id="RHEA:57720"/>
        <dbReference type="ChEBI" id="CHEBI:15377"/>
        <dbReference type="ChEBI" id="CHEBI:15378"/>
        <dbReference type="ChEBI" id="CHEBI:30616"/>
        <dbReference type="ChEBI" id="CHEBI:43474"/>
        <dbReference type="ChEBI" id="CHEBI:456216"/>
        <dbReference type="EC" id="7.1.2.2"/>
    </reaction>
</comment>
<evidence type="ECO:0000256" key="13">
    <source>
        <dbReference type="ARBA" id="ARBA00023196"/>
    </source>
</evidence>
<evidence type="ECO:0000256" key="15">
    <source>
        <dbReference type="ARBA" id="ARBA00026013"/>
    </source>
</evidence>
<dbReference type="SUPFAM" id="SSF52540">
    <property type="entry name" value="P-loop containing nucleoside triphosphate hydrolases"/>
    <property type="match status" value="1"/>
</dbReference>
<dbReference type="Pfam" id="PF00306">
    <property type="entry name" value="ATP-synt_ab_C"/>
    <property type="match status" value="1"/>
</dbReference>
<keyword evidence="13 16" id="KW-0139">CF(1)</keyword>
<dbReference type="InterPro" id="IPR023366">
    <property type="entry name" value="ATP_synth_asu-like_sf"/>
</dbReference>
<dbReference type="Pfam" id="PF02874">
    <property type="entry name" value="ATP-synt_ab_N"/>
    <property type="match status" value="1"/>
</dbReference>
<dbReference type="PROSITE" id="PS00152">
    <property type="entry name" value="ATPASE_ALPHA_BETA"/>
    <property type="match status" value="1"/>
</dbReference>
<evidence type="ECO:0000256" key="2">
    <source>
        <dbReference type="ARBA" id="ARBA00004370"/>
    </source>
</evidence>
<sequence>MDIRAAEITSILKDQIKNFGQEAEVSEVGQVLSIGDGIARVYGLDNVQYGEMVEFKDGVRGMALNLETDNVGVVVFGADRGINEGDTVKRTGAIVDVPVGKGLLGRVVDALGNPIDGKGPIEATERRRVDVKAPGIIPRKSVHEPMQTGIKSIDALIPVGRGQRELIIGDRQTGKTAVALDTILNQKSINASDDESQKLYCVYVAVGQKRSTVAQFVKVLEEQGALEYSIIIAATASDPAPMQFLAPFAGCAMGEYFRDNGMHALIVYDDLSKQAVAYRQMSLLLRRPPGREAYPGDVFYLHSRLLERAAKLNDENGAGSLTALPVIETQANDVSAYIPTNVISITDGQIFLESDLFYQGVRPAVNVGISVSRVGSAAQIKAMKQVAGKIKGELAQYREMAAFAQFGSDLDASTQRLLNRGARLTELLKQPQFSPLRVEEQVVVIYAGTNGYLDKLPLDKVRAYEAQLLERMNSSEKGLLDTIRADKQLKDETIERLKRVLDDFSKAFSA</sequence>
<keyword evidence="6" id="KW-0997">Cell inner membrane</keyword>
<evidence type="ECO:0000259" key="17">
    <source>
        <dbReference type="Pfam" id="PF00006"/>
    </source>
</evidence>
<dbReference type="FunFam" id="3.40.50.300:FF:002432">
    <property type="entry name" value="ATP synthase subunit alpha, mitochondrial"/>
    <property type="match status" value="1"/>
</dbReference>
<dbReference type="PANTHER" id="PTHR48082">
    <property type="entry name" value="ATP SYNTHASE SUBUNIT ALPHA, MITOCHONDRIAL"/>
    <property type="match status" value="1"/>
</dbReference>
<reference evidence="20 21" key="1">
    <citation type="submission" date="2020-08" db="EMBL/GenBank/DDBJ databases">
        <title>Genomic Encyclopedia of Type Strains, Phase IV (KMG-IV): sequencing the most valuable type-strain genomes for metagenomic binning, comparative biology and taxonomic classification.</title>
        <authorList>
            <person name="Goeker M."/>
        </authorList>
    </citation>
    <scope>NUCLEOTIDE SEQUENCE [LARGE SCALE GENOMIC DNA]</scope>
    <source>
        <strain evidence="20 21">DSM 25481</strain>
    </source>
</reference>
<dbReference type="GO" id="GO:0043531">
    <property type="term" value="F:ADP binding"/>
    <property type="evidence" value="ECO:0007669"/>
    <property type="project" value="TreeGrafter"/>
</dbReference>
<dbReference type="GO" id="GO:0046933">
    <property type="term" value="F:proton-transporting ATP synthase activity, rotational mechanism"/>
    <property type="evidence" value="ECO:0007669"/>
    <property type="project" value="UniProtKB-UniRule"/>
</dbReference>
<dbReference type="InterPro" id="IPR038376">
    <property type="entry name" value="ATP_synth_asu_C_sf"/>
</dbReference>
<dbReference type="SUPFAM" id="SSF47917">
    <property type="entry name" value="C-terminal domain of alpha and beta subunits of F1 ATP synthase"/>
    <property type="match status" value="1"/>
</dbReference>
<keyword evidence="14 16" id="KW-0066">ATP synthesis</keyword>
<dbReference type="FunFam" id="2.40.30.20:FF:000001">
    <property type="entry name" value="ATP synthase subunit alpha"/>
    <property type="match status" value="1"/>
</dbReference>
<dbReference type="GO" id="GO:0005524">
    <property type="term" value="F:ATP binding"/>
    <property type="evidence" value="ECO:0007669"/>
    <property type="project" value="UniProtKB-UniRule"/>
</dbReference>
<evidence type="ECO:0000256" key="7">
    <source>
        <dbReference type="ARBA" id="ARBA00022741"/>
    </source>
</evidence>
<evidence type="ECO:0000256" key="9">
    <source>
        <dbReference type="ARBA" id="ARBA00022840"/>
    </source>
</evidence>
<comment type="subcellular location">
    <subcellularLocation>
        <location evidence="16">Cell membrane</location>
        <topology evidence="16">Peripheral membrane protein</topology>
    </subcellularLocation>
    <subcellularLocation>
        <location evidence="2">Membrane</location>
    </subcellularLocation>
</comment>
<keyword evidence="21" id="KW-1185">Reference proteome</keyword>
<evidence type="ECO:0000256" key="12">
    <source>
        <dbReference type="ARBA" id="ARBA00023136"/>
    </source>
</evidence>
<dbReference type="Gene3D" id="1.20.150.20">
    <property type="entry name" value="ATP synthase alpha/beta chain, C-terminal domain"/>
    <property type="match status" value="1"/>
</dbReference>
<evidence type="ECO:0000256" key="11">
    <source>
        <dbReference type="ARBA" id="ARBA00023065"/>
    </source>
</evidence>
<keyword evidence="11 16" id="KW-0406">Ion transport</keyword>
<keyword evidence="4 16" id="KW-0813">Transport</keyword>
<comment type="subunit">
    <text evidence="15">F-type ATPases have 2 components, CF(1) - the catalytic core - and CF(0) - the membrane proton channel. CF(1) has five subunits: alpha(3), beta(3), gamma(1), delta(1), epsilon(1). CF(0) has four main subunits: a(1), b(1), b'(1) and c(9-12).</text>
</comment>
<accession>A0A7W6D2F4</accession>
<dbReference type="PANTHER" id="PTHR48082:SF2">
    <property type="entry name" value="ATP SYNTHASE SUBUNIT ALPHA, MITOCHONDRIAL"/>
    <property type="match status" value="1"/>
</dbReference>
<dbReference type="GO" id="GO:0005886">
    <property type="term" value="C:plasma membrane"/>
    <property type="evidence" value="ECO:0007669"/>
    <property type="project" value="UniProtKB-SubCell"/>
</dbReference>
<feature type="site" description="Required for activity" evidence="16">
    <location>
        <position position="370"/>
    </location>
</feature>
<dbReference type="Gene3D" id="2.40.30.20">
    <property type="match status" value="1"/>
</dbReference>
<dbReference type="Proteomes" id="UP000528964">
    <property type="component" value="Unassembled WGS sequence"/>
</dbReference>
<feature type="binding site" evidence="16">
    <location>
        <begin position="169"/>
        <end position="176"/>
    </location>
    <ligand>
        <name>ATP</name>
        <dbReference type="ChEBI" id="CHEBI:30616"/>
    </ligand>
</feature>
<dbReference type="CDD" id="cd01132">
    <property type="entry name" value="F1-ATPase_alpha_CD"/>
    <property type="match status" value="1"/>
</dbReference>
<evidence type="ECO:0000256" key="8">
    <source>
        <dbReference type="ARBA" id="ARBA00022781"/>
    </source>
</evidence>
<dbReference type="Pfam" id="PF00006">
    <property type="entry name" value="ATP-synt_ab"/>
    <property type="match status" value="1"/>
</dbReference>
<evidence type="ECO:0000256" key="16">
    <source>
        <dbReference type="HAMAP-Rule" id="MF_01346"/>
    </source>
</evidence>
<dbReference type="SUPFAM" id="SSF50615">
    <property type="entry name" value="N-terminal domain of alpha and beta subunits of F1 ATP synthase"/>
    <property type="match status" value="1"/>
</dbReference>
<evidence type="ECO:0000313" key="21">
    <source>
        <dbReference type="Proteomes" id="UP000528964"/>
    </source>
</evidence>
<evidence type="ECO:0000256" key="6">
    <source>
        <dbReference type="ARBA" id="ARBA00022519"/>
    </source>
</evidence>
<evidence type="ECO:0000313" key="20">
    <source>
        <dbReference type="EMBL" id="MBB3973155.1"/>
    </source>
</evidence>
<evidence type="ECO:0000256" key="4">
    <source>
        <dbReference type="ARBA" id="ARBA00022448"/>
    </source>
</evidence>
<protein>
    <recommendedName>
        <fullName evidence="16">ATP synthase subunit alpha</fullName>
        <ecNumber evidence="16">7.1.2.2</ecNumber>
    </recommendedName>
    <alternativeName>
        <fullName evidence="16">ATP synthase F1 sector subunit alpha</fullName>
    </alternativeName>
    <alternativeName>
        <fullName evidence="16">F-ATPase subunit alpha</fullName>
    </alternativeName>
</protein>
<dbReference type="InterPro" id="IPR005294">
    <property type="entry name" value="ATP_synth_F1_asu"/>
</dbReference>
<name>A0A7W6D2F4_9HYPH</name>
<dbReference type="CDD" id="cd18113">
    <property type="entry name" value="ATP-synt_F1_alpha_C"/>
    <property type="match status" value="1"/>
</dbReference>
<feature type="domain" description="ATP synthase alpha subunit C-terminal" evidence="18">
    <location>
        <begin position="379"/>
        <end position="504"/>
    </location>
</feature>
<comment type="similarity">
    <text evidence="3 16">Belongs to the ATPase alpha/beta chains family.</text>
</comment>
<dbReference type="AlphaFoldDB" id="A0A7W6D2F4"/>
<evidence type="ECO:0000259" key="19">
    <source>
        <dbReference type="Pfam" id="PF02874"/>
    </source>
</evidence>
<keyword evidence="9 16" id="KW-0067">ATP-binding</keyword>
<dbReference type="Gene3D" id="3.40.50.300">
    <property type="entry name" value="P-loop containing nucleotide triphosphate hydrolases"/>
    <property type="match status" value="1"/>
</dbReference>
<dbReference type="InterPro" id="IPR027417">
    <property type="entry name" value="P-loop_NTPase"/>
</dbReference>
<dbReference type="RefSeq" id="WP_183395003.1">
    <property type="nucleotide sequence ID" value="NZ_JACIDR010000002.1"/>
</dbReference>
<dbReference type="InterPro" id="IPR000194">
    <property type="entry name" value="ATPase_F1/V1/A1_a/bsu_nucl-bd"/>
</dbReference>
<dbReference type="InterPro" id="IPR000793">
    <property type="entry name" value="ATP_synth_asu_C"/>
</dbReference>
<keyword evidence="8 16" id="KW-0375">Hydrogen ion transport</keyword>
<dbReference type="InterPro" id="IPR004100">
    <property type="entry name" value="ATPase_F1/V1/A1_a/bsu_N"/>
</dbReference>
<evidence type="ECO:0000256" key="3">
    <source>
        <dbReference type="ARBA" id="ARBA00008936"/>
    </source>
</evidence>
<keyword evidence="5 16" id="KW-1003">Cell membrane</keyword>
<evidence type="ECO:0000256" key="14">
    <source>
        <dbReference type="ARBA" id="ARBA00023310"/>
    </source>
</evidence>
<keyword evidence="7 16" id="KW-0547">Nucleotide-binding</keyword>
<gene>
    <name evidence="16" type="primary">atpA</name>
    <name evidence="20" type="ORF">GGR24_001812</name>
</gene>
<dbReference type="InterPro" id="IPR033732">
    <property type="entry name" value="ATP_synth_F1_a_nt-bd_dom"/>
</dbReference>
<dbReference type="HAMAP" id="MF_01346">
    <property type="entry name" value="ATP_synth_alpha_bact"/>
    <property type="match status" value="1"/>
</dbReference>
<evidence type="ECO:0000256" key="5">
    <source>
        <dbReference type="ARBA" id="ARBA00022475"/>
    </source>
</evidence>
<comment type="caution">
    <text evidence="20">The sequence shown here is derived from an EMBL/GenBank/DDBJ whole genome shotgun (WGS) entry which is preliminary data.</text>
</comment>
<dbReference type="InterPro" id="IPR020003">
    <property type="entry name" value="ATPase_a/bsu_AS"/>
</dbReference>
<dbReference type="InterPro" id="IPR036121">
    <property type="entry name" value="ATPase_F1/V1/A1_a/bsu_N_sf"/>
</dbReference>
<feature type="domain" description="ATPase F1/V1/A1 complex alpha/beta subunit N-terminal" evidence="19">
    <location>
        <begin position="25"/>
        <end position="92"/>
    </location>
</feature>
<dbReference type="GO" id="GO:0045259">
    <property type="term" value="C:proton-transporting ATP synthase complex"/>
    <property type="evidence" value="ECO:0007669"/>
    <property type="project" value="UniProtKB-KW"/>
</dbReference>
<dbReference type="EMBL" id="JACIDR010000002">
    <property type="protein sequence ID" value="MBB3973155.1"/>
    <property type="molecule type" value="Genomic_DNA"/>
</dbReference>
<comment type="function">
    <text evidence="1 16">Produces ATP from ADP in the presence of a proton gradient across the membrane. The alpha chain is a regulatory subunit.</text>
</comment>
<dbReference type="NCBIfam" id="TIGR00962">
    <property type="entry name" value="atpA"/>
    <property type="match status" value="1"/>
</dbReference>
<dbReference type="FunFam" id="1.20.150.20:FF:000001">
    <property type="entry name" value="ATP synthase subunit alpha"/>
    <property type="match status" value="1"/>
</dbReference>
<proteinExistence type="inferred from homology"/>
<evidence type="ECO:0000259" key="18">
    <source>
        <dbReference type="Pfam" id="PF00306"/>
    </source>
</evidence>
<keyword evidence="12 16" id="KW-0472">Membrane</keyword>
<organism evidence="20 21">
    <name type="scientific">Hansschlegelia beijingensis</name>
    <dbReference type="NCBI Taxonomy" id="1133344"/>
    <lineage>
        <taxon>Bacteria</taxon>
        <taxon>Pseudomonadati</taxon>
        <taxon>Pseudomonadota</taxon>
        <taxon>Alphaproteobacteria</taxon>
        <taxon>Hyphomicrobiales</taxon>
        <taxon>Methylopilaceae</taxon>
        <taxon>Hansschlegelia</taxon>
    </lineage>
</organism>
<keyword evidence="10 16" id="KW-1278">Translocase</keyword>
<evidence type="ECO:0000256" key="1">
    <source>
        <dbReference type="ARBA" id="ARBA00003784"/>
    </source>
</evidence>
<dbReference type="PIRSF" id="PIRSF039088">
    <property type="entry name" value="F_ATPase_subunit_alpha"/>
    <property type="match status" value="1"/>
</dbReference>
<evidence type="ECO:0000256" key="10">
    <source>
        <dbReference type="ARBA" id="ARBA00022967"/>
    </source>
</evidence>
<feature type="domain" description="ATPase F1/V1/A1 complex alpha/beta subunit nucleotide-binding" evidence="17">
    <location>
        <begin position="149"/>
        <end position="372"/>
    </location>
</feature>